<sequence length="72" mass="8573">MKNQEIKVGKPFKIENRVFYPLVKIFHLKHPNGEFYSLSPVAMVIVEEEMKYILPLEECDDPEKLEILMYMV</sequence>
<organism evidence="1 2">
    <name type="scientific">Methanobacterium formicicum (strain DSM 3637 / PP1)</name>
    <dbReference type="NCBI Taxonomy" id="1204725"/>
    <lineage>
        <taxon>Archaea</taxon>
        <taxon>Methanobacteriati</taxon>
        <taxon>Methanobacteriota</taxon>
        <taxon>Methanomada group</taxon>
        <taxon>Methanobacteria</taxon>
        <taxon>Methanobacteriales</taxon>
        <taxon>Methanobacteriaceae</taxon>
        <taxon>Methanobacterium</taxon>
    </lineage>
</organism>
<dbReference type="OrthoDB" id="70762at2157"/>
<dbReference type="AlphaFoldDB" id="K2QX98"/>
<comment type="caution">
    <text evidence="1">The sequence shown here is derived from an EMBL/GenBank/DDBJ whole genome shotgun (WGS) entry which is preliminary data.</text>
</comment>
<dbReference type="PATRIC" id="fig|1204725.3.peg.2350"/>
<gene>
    <name evidence="1" type="ORF">A994_11707</name>
</gene>
<accession>K2QX98</accession>
<dbReference type="RefSeq" id="WP_004031859.1">
    <property type="nucleotide sequence ID" value="NZ_AMPO01000012.1"/>
</dbReference>
<dbReference type="Proteomes" id="UP000007360">
    <property type="component" value="Unassembled WGS sequence"/>
</dbReference>
<keyword evidence="2" id="KW-1185">Reference proteome</keyword>
<dbReference type="EMBL" id="AMPO01000012">
    <property type="protein sequence ID" value="EKF84858.1"/>
    <property type="molecule type" value="Genomic_DNA"/>
</dbReference>
<evidence type="ECO:0000313" key="2">
    <source>
        <dbReference type="Proteomes" id="UP000007360"/>
    </source>
</evidence>
<evidence type="ECO:0000313" key="1">
    <source>
        <dbReference type="EMBL" id="EKF84858.1"/>
    </source>
</evidence>
<name>K2QX98_METFP</name>
<proteinExistence type="predicted"/>
<reference evidence="1 2" key="1">
    <citation type="journal article" date="2012" name="J. Bacteriol.">
        <title>Draft genome sequence of Methanobacterium formicicum DSM 3637, an archaebacterium isolated from the methane producer amoeba Pelomyxa palustris.</title>
        <authorList>
            <person name="Gutierrez G."/>
        </authorList>
    </citation>
    <scope>NUCLEOTIDE SEQUENCE [LARGE SCALE GENOMIC DNA]</scope>
    <source>
        <strain evidence="2">DSM 3637 / PP1</strain>
    </source>
</reference>
<protein>
    <submittedName>
        <fullName evidence="1">Uncharacterized protein</fullName>
    </submittedName>
</protein>